<sequence length="132" mass="14603">MKRNGIASEIRRRVALTASKQRTIAEPHSRRPAIRLQILETPSSLCKAASAHREGMHDNELPRRLRASQSSPDALPWNVVNQRVDFRGMSRGAETSTAIVSPQRASCGRGGRREKQIGTTLLPALLPAWGSW</sequence>
<dbReference type="Proteomes" id="UP000799291">
    <property type="component" value="Unassembled WGS sequence"/>
</dbReference>
<feature type="region of interest" description="Disordered" evidence="1">
    <location>
        <begin position="49"/>
        <end position="71"/>
    </location>
</feature>
<dbReference type="AlphaFoldDB" id="A0A6G1JIB5"/>
<feature type="compositionally biased region" description="Basic and acidic residues" evidence="1">
    <location>
        <begin position="51"/>
        <end position="63"/>
    </location>
</feature>
<keyword evidence="3" id="KW-1185">Reference proteome</keyword>
<feature type="compositionally biased region" description="Polar residues" evidence="1">
    <location>
        <begin position="93"/>
        <end position="104"/>
    </location>
</feature>
<feature type="region of interest" description="Disordered" evidence="1">
    <location>
        <begin position="92"/>
        <end position="112"/>
    </location>
</feature>
<proteinExistence type="predicted"/>
<protein>
    <submittedName>
        <fullName evidence="2">Uncharacterized protein</fullName>
    </submittedName>
</protein>
<organism evidence="2 3">
    <name type="scientific">Lentithecium fluviatile CBS 122367</name>
    <dbReference type="NCBI Taxonomy" id="1168545"/>
    <lineage>
        <taxon>Eukaryota</taxon>
        <taxon>Fungi</taxon>
        <taxon>Dikarya</taxon>
        <taxon>Ascomycota</taxon>
        <taxon>Pezizomycotina</taxon>
        <taxon>Dothideomycetes</taxon>
        <taxon>Pleosporomycetidae</taxon>
        <taxon>Pleosporales</taxon>
        <taxon>Massarineae</taxon>
        <taxon>Lentitheciaceae</taxon>
        <taxon>Lentithecium</taxon>
    </lineage>
</organism>
<accession>A0A6G1JIB5</accession>
<dbReference type="EMBL" id="MU005571">
    <property type="protein sequence ID" value="KAF2690284.1"/>
    <property type="molecule type" value="Genomic_DNA"/>
</dbReference>
<gene>
    <name evidence="2" type="ORF">K458DRAFT_399633</name>
</gene>
<name>A0A6G1JIB5_9PLEO</name>
<reference evidence="2" key="1">
    <citation type="journal article" date="2020" name="Stud. Mycol.">
        <title>101 Dothideomycetes genomes: a test case for predicting lifestyles and emergence of pathogens.</title>
        <authorList>
            <person name="Haridas S."/>
            <person name="Albert R."/>
            <person name="Binder M."/>
            <person name="Bloem J."/>
            <person name="Labutti K."/>
            <person name="Salamov A."/>
            <person name="Andreopoulos B."/>
            <person name="Baker S."/>
            <person name="Barry K."/>
            <person name="Bills G."/>
            <person name="Bluhm B."/>
            <person name="Cannon C."/>
            <person name="Castanera R."/>
            <person name="Culley D."/>
            <person name="Daum C."/>
            <person name="Ezra D."/>
            <person name="Gonzalez J."/>
            <person name="Henrissat B."/>
            <person name="Kuo A."/>
            <person name="Liang C."/>
            <person name="Lipzen A."/>
            <person name="Lutzoni F."/>
            <person name="Magnuson J."/>
            <person name="Mondo S."/>
            <person name="Nolan M."/>
            <person name="Ohm R."/>
            <person name="Pangilinan J."/>
            <person name="Park H.-J."/>
            <person name="Ramirez L."/>
            <person name="Alfaro M."/>
            <person name="Sun H."/>
            <person name="Tritt A."/>
            <person name="Yoshinaga Y."/>
            <person name="Zwiers L.-H."/>
            <person name="Turgeon B."/>
            <person name="Goodwin S."/>
            <person name="Spatafora J."/>
            <person name="Crous P."/>
            <person name="Grigoriev I."/>
        </authorList>
    </citation>
    <scope>NUCLEOTIDE SEQUENCE</scope>
    <source>
        <strain evidence="2">CBS 122367</strain>
    </source>
</reference>
<evidence type="ECO:0000313" key="2">
    <source>
        <dbReference type="EMBL" id="KAF2690284.1"/>
    </source>
</evidence>
<evidence type="ECO:0000256" key="1">
    <source>
        <dbReference type="SAM" id="MobiDB-lite"/>
    </source>
</evidence>
<evidence type="ECO:0000313" key="3">
    <source>
        <dbReference type="Proteomes" id="UP000799291"/>
    </source>
</evidence>